<name>Q817P8_BACCR</name>
<evidence type="ECO:0000256" key="1">
    <source>
        <dbReference type="ARBA" id="ARBA00022649"/>
    </source>
</evidence>
<dbReference type="GO" id="GO:0003677">
    <property type="term" value="F:DNA binding"/>
    <property type="evidence" value="ECO:0007669"/>
    <property type="project" value="UniProtKB-UniRule"/>
</dbReference>
<dbReference type="HOGENOM" id="CLU_088931_0_0_9"/>
<evidence type="ECO:0000313" key="8">
    <source>
        <dbReference type="EMBL" id="AAP11399.1"/>
    </source>
</evidence>
<evidence type="ECO:0000256" key="3">
    <source>
        <dbReference type="ARBA" id="ARBA00022679"/>
    </source>
</evidence>
<dbReference type="GO" id="GO:0016757">
    <property type="term" value="F:glycosyltransferase activity"/>
    <property type="evidence" value="ECO:0007669"/>
    <property type="project" value="UniProtKB-UniRule"/>
</dbReference>
<dbReference type="PROSITE" id="PS52018">
    <property type="entry name" value="DART"/>
    <property type="match status" value="1"/>
</dbReference>
<protein>
    <recommendedName>
        <fullName evidence="7">DarT domain-containing protein</fullName>
    </recommendedName>
</protein>
<evidence type="ECO:0000256" key="6">
    <source>
        <dbReference type="PROSITE-ProRule" id="PRU01362"/>
    </source>
</evidence>
<comment type="similarity">
    <text evidence="6">Belongs to the DarT ADP-ribosyltransferase family.</text>
</comment>
<gene>
    <name evidence="8" type="ordered locus">BC_4486</name>
</gene>
<comment type="catalytic activity">
    <reaction evidence="6">
        <text>a thymidine in DNA + NAD(+) = an N-(ADP-alpha-D-ribosyl)-thymidine in DNA + nicotinamide + H(+)</text>
        <dbReference type="Rhea" id="RHEA:71651"/>
        <dbReference type="Rhea" id="RHEA-COMP:13556"/>
        <dbReference type="Rhea" id="RHEA-COMP:18051"/>
        <dbReference type="ChEBI" id="CHEBI:15378"/>
        <dbReference type="ChEBI" id="CHEBI:17154"/>
        <dbReference type="ChEBI" id="CHEBI:57540"/>
        <dbReference type="ChEBI" id="CHEBI:137386"/>
        <dbReference type="ChEBI" id="CHEBI:191199"/>
    </reaction>
</comment>
<keyword evidence="9" id="KW-1185">Reference proteome</keyword>
<dbReference type="Proteomes" id="UP000001417">
    <property type="component" value="Chromosome"/>
</dbReference>
<evidence type="ECO:0000259" key="7">
    <source>
        <dbReference type="PROSITE" id="PS52018"/>
    </source>
</evidence>
<feature type="domain" description="DarT" evidence="7">
    <location>
        <begin position="15"/>
        <end position="211"/>
    </location>
</feature>
<evidence type="ECO:0000256" key="4">
    <source>
        <dbReference type="ARBA" id="ARBA00022695"/>
    </source>
</evidence>
<dbReference type="SMR" id="Q817P8"/>
<dbReference type="OrthoDB" id="2052979at2"/>
<dbReference type="EMBL" id="AE016877">
    <property type="protein sequence ID" value="AAP11399.1"/>
    <property type="molecule type" value="Genomic_DNA"/>
</dbReference>
<dbReference type="AlphaFoldDB" id="Q817P8"/>
<dbReference type="GeneID" id="99620753"/>
<evidence type="ECO:0000256" key="2">
    <source>
        <dbReference type="ARBA" id="ARBA00022676"/>
    </source>
</evidence>
<accession>Q817P8</accession>
<dbReference type="RefSeq" id="WP_001209081.1">
    <property type="nucleotide sequence ID" value="NC_004722.1"/>
</dbReference>
<reference evidence="8 9" key="1">
    <citation type="journal article" date="2003" name="Nature">
        <title>Genome sequence of Bacillus cereus and comparative analysis with Bacillus anthracis.</title>
        <authorList>
            <person name="Ivanova N."/>
            <person name="Sorokin A."/>
            <person name="Anderson I."/>
            <person name="Galleron N."/>
            <person name="Candelon B."/>
            <person name="Kapatral V."/>
            <person name="Bhattacharyya A."/>
            <person name="Reznik G."/>
            <person name="Mikhailova N."/>
            <person name="Lapidus A."/>
            <person name="Chu L."/>
            <person name="Mazur M."/>
            <person name="Goltsman E."/>
            <person name="Larsen N."/>
            <person name="D'Souza M."/>
            <person name="Walunas T."/>
            <person name="Grechkin Y."/>
            <person name="Pusch G."/>
            <person name="Haselkorn R."/>
            <person name="Fonstein M."/>
            <person name="Ehrlich S.D."/>
            <person name="Overbeek R."/>
            <person name="Kyrpides N."/>
        </authorList>
    </citation>
    <scope>NUCLEOTIDE SEQUENCE [LARGE SCALE GENOMIC DNA]</scope>
    <source>
        <strain evidence="9">ATCC 14579 / DSM 31 / CCUG 7414 / JCM 2152 / NBRC 15305 / NCIMB 9373 / NCTC 2599 / NRRL B-3711</strain>
    </source>
</reference>
<sequence>MREQIKLEIEKRGITRLCHFTNSRSFIHIIQNDLGVVANNFLGDEEEIGIMSKNDNLRLDGKEDYISCSIEYPNTWYLDKVKLRDPNFRDWVVLFIDPLVMLEENTLFCHRNAAAGEGKYLKSGNEGLRGMFAQTVDGKFKINRAYNMLSCCPTDGQAEVMVYKNIPKESIKGVCVSSMEQVKIEMLKISHLNLLEGELNFDWIISPELFSTNWTKSVKMGKRPSELFLEKE</sequence>
<keyword evidence="2 6" id="KW-0328">Glycosyltransferase</keyword>
<comment type="caution">
    <text evidence="6">Lacks conserved residue(s) required for the propagation of feature annotation.</text>
</comment>
<dbReference type="InterPro" id="IPR029494">
    <property type="entry name" value="DarT"/>
</dbReference>
<feature type="binding site" evidence="6">
    <location>
        <position position="58"/>
    </location>
    <ligand>
        <name>NAD(+)</name>
        <dbReference type="ChEBI" id="CHEBI:57540"/>
    </ligand>
</feature>
<keyword evidence="3 6" id="KW-0808">Transferase</keyword>
<keyword evidence="4 6" id="KW-0548">Nucleotidyltransferase</keyword>
<evidence type="ECO:0000313" key="9">
    <source>
        <dbReference type="Proteomes" id="UP000001417"/>
    </source>
</evidence>
<feature type="active site" description="Proton acceptor" evidence="6">
    <location>
        <position position="58"/>
    </location>
</feature>
<dbReference type="PATRIC" id="fig|226900.8.peg.4641"/>
<feature type="binding site" evidence="6">
    <location>
        <begin position="19"/>
        <end position="21"/>
    </location>
    <ligand>
        <name>NAD(+)</name>
        <dbReference type="ChEBI" id="CHEBI:57540"/>
    </ligand>
</feature>
<dbReference type="GO" id="GO:0016779">
    <property type="term" value="F:nucleotidyltransferase activity"/>
    <property type="evidence" value="ECO:0007669"/>
    <property type="project" value="UniProtKB-UniRule"/>
</dbReference>
<keyword evidence="5 6" id="KW-0238">DNA-binding</keyword>
<feature type="active site" evidence="6">
    <location>
        <position position="159"/>
    </location>
</feature>
<dbReference type="Pfam" id="PF14487">
    <property type="entry name" value="DarT"/>
    <property type="match status" value="1"/>
</dbReference>
<evidence type="ECO:0000256" key="5">
    <source>
        <dbReference type="ARBA" id="ARBA00023125"/>
    </source>
</evidence>
<keyword evidence="1 6" id="KW-1277">Toxin-antitoxin system</keyword>
<dbReference type="KEGG" id="bce:BC4486"/>
<organism evidence="8 9">
    <name type="scientific">Bacillus cereus (strain ATCC 14579 / DSM 31 / CCUG 7414 / JCM 2152 / NBRC 15305 / NCIMB 9373 / NCTC 2599 / NRRL B-3711)</name>
    <dbReference type="NCBI Taxonomy" id="226900"/>
    <lineage>
        <taxon>Bacteria</taxon>
        <taxon>Bacillati</taxon>
        <taxon>Bacillota</taxon>
        <taxon>Bacilli</taxon>
        <taxon>Bacillales</taxon>
        <taxon>Bacillaceae</taxon>
        <taxon>Bacillus</taxon>
        <taxon>Bacillus cereus group</taxon>
    </lineage>
</organism>
<proteinExistence type="inferred from homology"/>